<dbReference type="AlphaFoldDB" id="M3FQ27"/>
<evidence type="ECO:0000256" key="1">
    <source>
        <dbReference type="SAM" id="MobiDB-lite"/>
    </source>
</evidence>
<dbReference type="EMBL" id="KB405078">
    <property type="protein sequence ID" value="EMF54204.1"/>
    <property type="molecule type" value="Genomic_DNA"/>
</dbReference>
<feature type="compositionally biased region" description="Acidic residues" evidence="1">
    <location>
        <begin position="1"/>
        <end position="10"/>
    </location>
</feature>
<protein>
    <submittedName>
        <fullName evidence="2">Uncharacterized protein</fullName>
    </submittedName>
</protein>
<name>M3FQ27_9ACTN</name>
<proteinExistence type="predicted"/>
<reference evidence="3" key="1">
    <citation type="journal article" date="2013" name="Genome Announc.">
        <title>Draft Genome Sequence of Streptomyces bottropensis ATCC 25435, a Bottromycin-Producing Actinomycete.</title>
        <authorList>
            <person name="Zhang H."/>
            <person name="Zhou W."/>
            <person name="Zhuang Y."/>
            <person name="Liang X."/>
            <person name="Liu T."/>
        </authorList>
    </citation>
    <scope>NUCLEOTIDE SEQUENCE [LARGE SCALE GENOMIC DNA]</scope>
    <source>
        <strain evidence="3">ATCC 25435</strain>
    </source>
</reference>
<feature type="region of interest" description="Disordered" evidence="1">
    <location>
        <begin position="1"/>
        <end position="41"/>
    </location>
</feature>
<dbReference type="Proteomes" id="UP000030760">
    <property type="component" value="Unassembled WGS sequence"/>
</dbReference>
<accession>M3FQ27</accession>
<sequence length="41" mass="4447">MGEDGSDGESADGLHRGFHLRARTYGPGGRTPLCAVRHPRR</sequence>
<evidence type="ECO:0000313" key="3">
    <source>
        <dbReference type="Proteomes" id="UP000030760"/>
    </source>
</evidence>
<gene>
    <name evidence="2" type="ORF">SBD_3871</name>
</gene>
<organism evidence="2 3">
    <name type="scientific">Streptomyces bottropensis ATCC 25435</name>
    <dbReference type="NCBI Taxonomy" id="1054862"/>
    <lineage>
        <taxon>Bacteria</taxon>
        <taxon>Bacillati</taxon>
        <taxon>Actinomycetota</taxon>
        <taxon>Actinomycetes</taxon>
        <taxon>Kitasatosporales</taxon>
        <taxon>Streptomycetaceae</taxon>
        <taxon>Streptomyces</taxon>
    </lineage>
</organism>
<evidence type="ECO:0000313" key="2">
    <source>
        <dbReference type="EMBL" id="EMF54204.1"/>
    </source>
</evidence>